<reference evidence="1 2" key="1">
    <citation type="submission" date="2014-06" db="EMBL/GenBank/DDBJ databases">
        <title>Draft genome sequence of Bacillus gaemokensis JCM 15801 (MCCC 1A00707).</title>
        <authorList>
            <person name="Lai Q."/>
            <person name="Liu Y."/>
            <person name="Shao Z."/>
        </authorList>
    </citation>
    <scope>NUCLEOTIDE SEQUENCE [LARGE SCALE GENOMIC DNA]</scope>
    <source>
        <strain evidence="1 2">JCM 15801</strain>
    </source>
</reference>
<dbReference type="STRING" id="574375.AZF08_20355"/>
<dbReference type="RefSeq" id="WP_033674958.1">
    <property type="nucleotide sequence ID" value="NZ_JOTM01000011.1"/>
</dbReference>
<keyword evidence="2" id="KW-1185">Reference proteome</keyword>
<dbReference type="OrthoDB" id="9780488at2"/>
<gene>
    <name evidence="1" type="ORF">BAGA_05320</name>
</gene>
<dbReference type="AlphaFoldDB" id="A0A073KBC8"/>
<proteinExistence type="predicted"/>
<protein>
    <submittedName>
        <fullName evidence="1">Uncharacterized protein</fullName>
    </submittedName>
</protein>
<comment type="caution">
    <text evidence="1">The sequence shown here is derived from an EMBL/GenBank/DDBJ whole genome shotgun (WGS) entry which is preliminary data.</text>
</comment>
<name>A0A073KBC8_9BACI</name>
<organism evidence="1 2">
    <name type="scientific">Bacillus gaemokensis</name>
    <dbReference type="NCBI Taxonomy" id="574375"/>
    <lineage>
        <taxon>Bacteria</taxon>
        <taxon>Bacillati</taxon>
        <taxon>Bacillota</taxon>
        <taxon>Bacilli</taxon>
        <taxon>Bacillales</taxon>
        <taxon>Bacillaceae</taxon>
        <taxon>Bacillus</taxon>
        <taxon>Bacillus cereus group</taxon>
    </lineage>
</organism>
<evidence type="ECO:0000313" key="1">
    <source>
        <dbReference type="EMBL" id="KEK23865.1"/>
    </source>
</evidence>
<dbReference type="EMBL" id="JOTM01000011">
    <property type="protein sequence ID" value="KEK23865.1"/>
    <property type="molecule type" value="Genomic_DNA"/>
</dbReference>
<sequence>MLAVQNELAKQLADHIILNIWNVREAFMSLNDVSNFLKEKLGDEYTSELSVAVKEILKNDDSLDFFREGTYIHQQKYYHSAGNWIAPKGKYQNPVEAKEKLKWYSWQESDDIDDLD</sequence>
<dbReference type="Proteomes" id="UP000027778">
    <property type="component" value="Unassembled WGS sequence"/>
</dbReference>
<accession>A0A073KBC8</accession>
<evidence type="ECO:0000313" key="2">
    <source>
        <dbReference type="Proteomes" id="UP000027778"/>
    </source>
</evidence>